<keyword evidence="1" id="KW-0489">Methyltransferase</keyword>
<name>A0AAW4L472_9BACT</name>
<comment type="caution">
    <text evidence="1">The sequence shown here is derived from an EMBL/GenBank/DDBJ whole genome shotgun (WGS) entry which is preliminary data.</text>
</comment>
<sequence length="274" mass="32145">MKCIICGSNTDYYFSKTYTEKPFEEFMREIGKVDYYKCKRCGFVLSRTHSKLDENRHIKLNGQFHHFLENLSEDEFFGNQPPYAEQAMMIAFLAKIGVISTDNIIDYAAGYGTLSTILAKYYNIDLPLFDPYVQSSNSNRYIAESKLKTYDTVINSAMFEHVLKREDLDRVNSLVNDNGVLIIHTVVCENVPCDPNWFYLRPPVHTAFHTNKSMEILMRQWGYRSSVYCPQSKCWILRKSNIEAIESKLVQLNNELQANWFYYKNSFVDYWKGF</sequence>
<dbReference type="SUPFAM" id="SSF53335">
    <property type="entry name" value="S-adenosyl-L-methionine-dependent methyltransferases"/>
    <property type="match status" value="1"/>
</dbReference>
<dbReference type="AlphaFoldDB" id="A0AAW4L472"/>
<reference evidence="1 2" key="1">
    <citation type="submission" date="2021-05" db="EMBL/GenBank/DDBJ databases">
        <title>The draft genome of Geobacter pelophilus DSM 12255.</title>
        <authorList>
            <person name="Xu Z."/>
            <person name="Masuda Y."/>
            <person name="Itoh H."/>
            <person name="Senoo K."/>
        </authorList>
    </citation>
    <scope>NUCLEOTIDE SEQUENCE [LARGE SCALE GENOMIC DNA]</scope>
    <source>
        <strain evidence="1 2">DSM 12255</strain>
    </source>
</reference>
<dbReference type="InterPro" id="IPR029063">
    <property type="entry name" value="SAM-dependent_MTases_sf"/>
</dbReference>
<dbReference type="GO" id="GO:0008168">
    <property type="term" value="F:methyltransferase activity"/>
    <property type="evidence" value="ECO:0007669"/>
    <property type="project" value="UniProtKB-KW"/>
</dbReference>
<keyword evidence="2" id="KW-1185">Reference proteome</keyword>
<evidence type="ECO:0000313" key="2">
    <source>
        <dbReference type="Proteomes" id="UP000811899"/>
    </source>
</evidence>
<accession>A0AAW4L472</accession>
<dbReference type="EMBL" id="JAHCVJ010000001">
    <property type="protein sequence ID" value="MBT0663400.1"/>
    <property type="molecule type" value="Genomic_DNA"/>
</dbReference>
<dbReference type="Pfam" id="PF13489">
    <property type="entry name" value="Methyltransf_23"/>
    <property type="match status" value="1"/>
</dbReference>
<protein>
    <submittedName>
        <fullName evidence="1">Methyltransferase domain-containing protein</fullName>
    </submittedName>
</protein>
<dbReference type="GO" id="GO:0032259">
    <property type="term" value="P:methylation"/>
    <property type="evidence" value="ECO:0007669"/>
    <property type="project" value="UniProtKB-KW"/>
</dbReference>
<evidence type="ECO:0000313" key="1">
    <source>
        <dbReference type="EMBL" id="MBT0663400.1"/>
    </source>
</evidence>
<organism evidence="1 2">
    <name type="scientific">Geoanaerobacter pelophilus</name>
    <dbReference type="NCBI Taxonomy" id="60036"/>
    <lineage>
        <taxon>Bacteria</taxon>
        <taxon>Pseudomonadati</taxon>
        <taxon>Thermodesulfobacteriota</taxon>
        <taxon>Desulfuromonadia</taxon>
        <taxon>Geobacterales</taxon>
        <taxon>Geobacteraceae</taxon>
        <taxon>Geoanaerobacter</taxon>
    </lineage>
</organism>
<gene>
    <name evidence="1" type="ORF">KI809_03715</name>
</gene>
<proteinExistence type="predicted"/>
<dbReference type="Proteomes" id="UP000811899">
    <property type="component" value="Unassembled WGS sequence"/>
</dbReference>
<dbReference type="Gene3D" id="3.40.50.150">
    <property type="entry name" value="Vaccinia Virus protein VP39"/>
    <property type="match status" value="1"/>
</dbReference>
<keyword evidence="1" id="KW-0808">Transferase</keyword>